<name>A0ABS4NFF1_9THEO</name>
<organism evidence="1 2">
    <name type="scientific">Thermoanaerobacterium butyriciformans</name>
    <dbReference type="NCBI Taxonomy" id="1702242"/>
    <lineage>
        <taxon>Bacteria</taxon>
        <taxon>Bacillati</taxon>
        <taxon>Bacillota</taxon>
        <taxon>Clostridia</taxon>
        <taxon>Thermoanaerobacterales</taxon>
        <taxon>Thermoanaerobacteraceae</taxon>
        <taxon>Thermoanaerobacterium</taxon>
    </lineage>
</organism>
<dbReference type="EMBL" id="JAGGLT010000020">
    <property type="protein sequence ID" value="MBP2072387.1"/>
    <property type="molecule type" value="Genomic_DNA"/>
</dbReference>
<keyword evidence="2" id="KW-1185">Reference proteome</keyword>
<dbReference type="Proteomes" id="UP001166402">
    <property type="component" value="Unassembled WGS sequence"/>
</dbReference>
<protein>
    <submittedName>
        <fullName evidence="1">Cytosine/uracil/thiamine/allantoin permease</fullName>
    </submittedName>
</protein>
<gene>
    <name evidence="1" type="ORF">J2Z80_001918</name>
</gene>
<sequence>MKEEMYELKEEITKSRLFNNDLAPTTINERTWNTYNYTALWIGMAHCIPMLFKFDSLSVSKYTQQIKTFRLEYVFLAAKIIKTARYVIMKLSENYPYKDVYEKCMT</sequence>
<comment type="caution">
    <text evidence="1">The sequence shown here is derived from an EMBL/GenBank/DDBJ whole genome shotgun (WGS) entry which is preliminary data.</text>
</comment>
<accession>A0ABS4NFF1</accession>
<evidence type="ECO:0000313" key="1">
    <source>
        <dbReference type="EMBL" id="MBP2072387.1"/>
    </source>
</evidence>
<reference evidence="1" key="1">
    <citation type="submission" date="2021-03" db="EMBL/GenBank/DDBJ databases">
        <title>Genomic Encyclopedia of Type Strains, Phase IV (KMG-IV): sequencing the most valuable type-strain genomes for metagenomic binning, comparative biology and taxonomic classification.</title>
        <authorList>
            <person name="Goeker M."/>
        </authorList>
    </citation>
    <scope>NUCLEOTIDE SEQUENCE</scope>
    <source>
        <strain evidence="1">DSM 101588</strain>
    </source>
</reference>
<evidence type="ECO:0000313" key="2">
    <source>
        <dbReference type="Proteomes" id="UP001166402"/>
    </source>
</evidence>
<dbReference type="Gene3D" id="1.10.4160.10">
    <property type="entry name" value="Hydantoin permease"/>
    <property type="match status" value="1"/>
</dbReference>
<proteinExistence type="predicted"/>